<keyword evidence="3" id="KW-1185">Reference proteome</keyword>
<dbReference type="AlphaFoldDB" id="A0A3N5ZED5"/>
<feature type="domain" description="N-acetyltransferase" evidence="1">
    <location>
        <begin position="3"/>
        <end position="138"/>
    </location>
</feature>
<name>A0A3N5ZED5_9ALTE</name>
<evidence type="ECO:0000313" key="2">
    <source>
        <dbReference type="EMBL" id="RPJ68728.1"/>
    </source>
</evidence>
<gene>
    <name evidence="2" type="ORF">DRW07_04870</name>
</gene>
<dbReference type="Proteomes" id="UP000275281">
    <property type="component" value="Unassembled WGS sequence"/>
</dbReference>
<dbReference type="SUPFAM" id="SSF55729">
    <property type="entry name" value="Acyl-CoA N-acyltransferases (Nat)"/>
    <property type="match status" value="1"/>
</dbReference>
<dbReference type="CDD" id="cd04301">
    <property type="entry name" value="NAT_SF"/>
    <property type="match status" value="1"/>
</dbReference>
<dbReference type="RefSeq" id="WP_124026729.1">
    <property type="nucleotide sequence ID" value="NZ_JBHRSN010000005.1"/>
</dbReference>
<dbReference type="Pfam" id="PF13673">
    <property type="entry name" value="Acetyltransf_10"/>
    <property type="match status" value="1"/>
</dbReference>
<accession>A0A3N5ZED5</accession>
<protein>
    <submittedName>
        <fullName evidence="2">GNAT family N-acetyltransferase</fullName>
    </submittedName>
</protein>
<comment type="caution">
    <text evidence="2">The sequence shown here is derived from an EMBL/GenBank/DDBJ whole genome shotgun (WGS) entry which is preliminary data.</text>
</comment>
<proteinExistence type="predicted"/>
<organism evidence="2 3">
    <name type="scientific">Alteromonas sediminis</name>
    <dbReference type="NCBI Taxonomy" id="2259342"/>
    <lineage>
        <taxon>Bacteria</taxon>
        <taxon>Pseudomonadati</taxon>
        <taxon>Pseudomonadota</taxon>
        <taxon>Gammaproteobacteria</taxon>
        <taxon>Alteromonadales</taxon>
        <taxon>Alteromonadaceae</taxon>
        <taxon>Alteromonas/Salinimonas group</taxon>
        <taxon>Alteromonas</taxon>
    </lineage>
</organism>
<reference evidence="2 3" key="1">
    <citation type="submission" date="2018-11" db="EMBL/GenBank/DDBJ databases">
        <authorList>
            <person name="Ye M.-Q."/>
            <person name="Du Z.-J."/>
        </authorList>
    </citation>
    <scope>NUCLEOTIDE SEQUENCE [LARGE SCALE GENOMIC DNA]</scope>
    <source>
        <strain evidence="2 3">U0105</strain>
    </source>
</reference>
<dbReference type="EMBL" id="RPOK01000001">
    <property type="protein sequence ID" value="RPJ68728.1"/>
    <property type="molecule type" value="Genomic_DNA"/>
</dbReference>
<evidence type="ECO:0000259" key="1">
    <source>
        <dbReference type="PROSITE" id="PS51186"/>
    </source>
</evidence>
<sequence>MKYQIHTIDWASGHKRLRELRERVFVLEWQLSPTLEFDNHDEQAFHVVAKDESGQDIATARLTSNGEIGRIAVKPQHRSLALYKAIFKKLFNLAREHHIDHVFIRCNLDGVEKMTRYGYQRHGKVFMEGGIPMQRLVYPSNQTVQLPDIRQLH</sequence>
<dbReference type="PROSITE" id="PS51186">
    <property type="entry name" value="GNAT"/>
    <property type="match status" value="1"/>
</dbReference>
<dbReference type="GO" id="GO:0016747">
    <property type="term" value="F:acyltransferase activity, transferring groups other than amino-acyl groups"/>
    <property type="evidence" value="ECO:0007669"/>
    <property type="project" value="InterPro"/>
</dbReference>
<dbReference type="InterPro" id="IPR016181">
    <property type="entry name" value="Acyl_CoA_acyltransferase"/>
</dbReference>
<dbReference type="OrthoDB" id="9796171at2"/>
<keyword evidence="2" id="KW-0808">Transferase</keyword>
<dbReference type="Gene3D" id="3.40.630.30">
    <property type="match status" value="1"/>
</dbReference>
<evidence type="ECO:0000313" key="3">
    <source>
        <dbReference type="Proteomes" id="UP000275281"/>
    </source>
</evidence>
<dbReference type="InterPro" id="IPR000182">
    <property type="entry name" value="GNAT_dom"/>
</dbReference>